<evidence type="ECO:0000313" key="3">
    <source>
        <dbReference type="Proteomes" id="UP000028524"/>
    </source>
</evidence>
<accession>A0A084R2E4</accession>
<dbReference type="AlphaFoldDB" id="A0A084R2E4"/>
<evidence type="ECO:0000313" key="2">
    <source>
        <dbReference type="EMBL" id="KFA70379.1"/>
    </source>
</evidence>
<feature type="region of interest" description="Disordered" evidence="1">
    <location>
        <begin position="362"/>
        <end position="410"/>
    </location>
</feature>
<dbReference type="Proteomes" id="UP000028524">
    <property type="component" value="Unassembled WGS sequence"/>
</dbReference>
<keyword evidence="3" id="KW-1185">Reference proteome</keyword>
<feature type="compositionally biased region" description="Gly residues" evidence="1">
    <location>
        <begin position="298"/>
        <end position="311"/>
    </location>
</feature>
<name>A0A084R2E4_STAC4</name>
<gene>
    <name evidence="2" type="ORF">S40285_09928</name>
</gene>
<feature type="compositionally biased region" description="Basic and acidic residues" evidence="1">
    <location>
        <begin position="382"/>
        <end position="401"/>
    </location>
</feature>
<reference evidence="2 3" key="1">
    <citation type="journal article" date="2014" name="BMC Genomics">
        <title>Comparative genome sequencing reveals chemotype-specific gene clusters in the toxigenic black mold Stachybotrys.</title>
        <authorList>
            <person name="Semeiks J."/>
            <person name="Borek D."/>
            <person name="Otwinowski Z."/>
            <person name="Grishin N.V."/>
        </authorList>
    </citation>
    <scope>NUCLEOTIDE SEQUENCE [LARGE SCALE GENOMIC DNA]</scope>
    <source>
        <strain evidence="2 3">IBT 40285</strain>
    </source>
</reference>
<dbReference type="InParanoid" id="A0A084R2E4"/>
<organism evidence="2 3">
    <name type="scientific">Stachybotrys chlorohalonatus (strain IBT 40285)</name>
    <dbReference type="NCBI Taxonomy" id="1283841"/>
    <lineage>
        <taxon>Eukaryota</taxon>
        <taxon>Fungi</taxon>
        <taxon>Dikarya</taxon>
        <taxon>Ascomycota</taxon>
        <taxon>Pezizomycotina</taxon>
        <taxon>Sordariomycetes</taxon>
        <taxon>Hypocreomycetidae</taxon>
        <taxon>Hypocreales</taxon>
        <taxon>Stachybotryaceae</taxon>
        <taxon>Stachybotrys</taxon>
    </lineage>
</organism>
<sequence length="410" mass="44351">MHSLCLPMTHGTPLREPHPRRRHPSLALLGTHGSPSSFPPDMLEEDLHALSCQRRALEIPVASYALRCEGNKAAYIGGGDAARWEGHQGRLPVPMVLGHAGIPQVFLEADEVQQRLDRLVGPIPTLAAGTRRASDAYPLHNGEHGDLVHDVEAQEHGVPLDVREPLHHIQVRHARGVLQLDAGGLGVVGALVDRARLGYRPADVSLVIVFRGHGARQGCILQKQRRLAAALAADEEEVEHDAQGRHGRRRRAHALALATQQPAQQARHGPPLASAAAVVVVVVVTAPPAAERRRRTPEGGGQLPSQGGRGGAQEAQRRGRAALRGRLLEGIRLAGGLHFEVRETCQASGDFVSVRGRVQSPEQSECAKEGQMEEGTDGCLQDEERSARDTPRRERDPRGRDGWGWICATS</sequence>
<feature type="region of interest" description="Disordered" evidence="1">
    <location>
        <begin position="290"/>
        <end position="320"/>
    </location>
</feature>
<evidence type="ECO:0000256" key="1">
    <source>
        <dbReference type="SAM" id="MobiDB-lite"/>
    </source>
</evidence>
<dbReference type="EMBL" id="KL659203">
    <property type="protein sequence ID" value="KFA70379.1"/>
    <property type="molecule type" value="Genomic_DNA"/>
</dbReference>
<feature type="region of interest" description="Disordered" evidence="1">
    <location>
        <begin position="1"/>
        <end position="35"/>
    </location>
</feature>
<protein>
    <submittedName>
        <fullName evidence="2">Uncharacterized protein</fullName>
    </submittedName>
</protein>
<proteinExistence type="predicted"/>
<dbReference type="HOGENOM" id="CLU_671163_0_0_1"/>